<feature type="chain" id="PRO_5040158583" description="Glycopeptide" evidence="1">
    <location>
        <begin position="20"/>
        <end position="158"/>
    </location>
</feature>
<keyword evidence="3" id="KW-1185">Reference proteome</keyword>
<organism evidence="2 3">
    <name type="scientific">Macrolepiota fuliginosa MF-IS2</name>
    <dbReference type="NCBI Taxonomy" id="1400762"/>
    <lineage>
        <taxon>Eukaryota</taxon>
        <taxon>Fungi</taxon>
        <taxon>Dikarya</taxon>
        <taxon>Basidiomycota</taxon>
        <taxon>Agaricomycotina</taxon>
        <taxon>Agaricomycetes</taxon>
        <taxon>Agaricomycetidae</taxon>
        <taxon>Agaricales</taxon>
        <taxon>Agaricineae</taxon>
        <taxon>Agaricaceae</taxon>
        <taxon>Macrolepiota</taxon>
    </lineage>
</organism>
<dbReference type="InterPro" id="IPR037176">
    <property type="entry name" value="Osmotin/thaumatin-like_sf"/>
</dbReference>
<gene>
    <name evidence="2" type="ORF">P691DRAFT_804997</name>
</gene>
<evidence type="ECO:0000313" key="3">
    <source>
        <dbReference type="Proteomes" id="UP000807342"/>
    </source>
</evidence>
<keyword evidence="1" id="KW-0732">Signal</keyword>
<accession>A0A9P6C1V9</accession>
<feature type="signal peptide" evidence="1">
    <location>
        <begin position="1"/>
        <end position="19"/>
    </location>
</feature>
<evidence type="ECO:0000313" key="2">
    <source>
        <dbReference type="EMBL" id="KAF9445929.1"/>
    </source>
</evidence>
<name>A0A9P6C1V9_9AGAR</name>
<dbReference type="OrthoDB" id="3342934at2759"/>
<dbReference type="AlphaFoldDB" id="A0A9P6C1V9"/>
<dbReference type="EMBL" id="MU151273">
    <property type="protein sequence ID" value="KAF9445929.1"/>
    <property type="molecule type" value="Genomic_DNA"/>
</dbReference>
<sequence>MNFTTLCTIFFACIVGALAESHTVHFTNRCGSGTPMLIQGPNVLSHGEDHTVNGPLTAAIAYLQNGHCGFNGDGCTLVELTLINPDPARPGSGSSADISLIPPLKFSQPAGFGYFGGCDGAGTNCANAGCPNAFRKPDDTFSQVACQSNNVNLAITFC</sequence>
<proteinExistence type="predicted"/>
<dbReference type="SUPFAM" id="SSF49870">
    <property type="entry name" value="Osmotin, thaumatin-like protein"/>
    <property type="match status" value="1"/>
</dbReference>
<evidence type="ECO:0008006" key="4">
    <source>
        <dbReference type="Google" id="ProtNLM"/>
    </source>
</evidence>
<reference evidence="2" key="1">
    <citation type="submission" date="2020-11" db="EMBL/GenBank/DDBJ databases">
        <authorList>
            <consortium name="DOE Joint Genome Institute"/>
            <person name="Ahrendt S."/>
            <person name="Riley R."/>
            <person name="Andreopoulos W."/>
            <person name="Labutti K."/>
            <person name="Pangilinan J."/>
            <person name="Ruiz-Duenas F.J."/>
            <person name="Barrasa J.M."/>
            <person name="Sanchez-Garcia M."/>
            <person name="Camarero S."/>
            <person name="Miyauchi S."/>
            <person name="Serrano A."/>
            <person name="Linde D."/>
            <person name="Babiker R."/>
            <person name="Drula E."/>
            <person name="Ayuso-Fernandez I."/>
            <person name="Pacheco R."/>
            <person name="Padilla G."/>
            <person name="Ferreira P."/>
            <person name="Barriuso J."/>
            <person name="Kellner H."/>
            <person name="Castanera R."/>
            <person name="Alfaro M."/>
            <person name="Ramirez L."/>
            <person name="Pisabarro A.G."/>
            <person name="Kuo A."/>
            <person name="Tritt A."/>
            <person name="Lipzen A."/>
            <person name="He G."/>
            <person name="Yan M."/>
            <person name="Ng V."/>
            <person name="Cullen D."/>
            <person name="Martin F."/>
            <person name="Rosso M.-N."/>
            <person name="Henrissat B."/>
            <person name="Hibbett D."/>
            <person name="Martinez A.T."/>
            <person name="Grigoriev I.V."/>
        </authorList>
    </citation>
    <scope>NUCLEOTIDE SEQUENCE</scope>
    <source>
        <strain evidence="2">MF-IS2</strain>
    </source>
</reference>
<comment type="caution">
    <text evidence="2">The sequence shown here is derived from an EMBL/GenBank/DDBJ whole genome shotgun (WGS) entry which is preliminary data.</text>
</comment>
<dbReference type="Proteomes" id="UP000807342">
    <property type="component" value="Unassembled WGS sequence"/>
</dbReference>
<protein>
    <recommendedName>
        <fullName evidence="4">Glycopeptide</fullName>
    </recommendedName>
</protein>
<evidence type="ECO:0000256" key="1">
    <source>
        <dbReference type="SAM" id="SignalP"/>
    </source>
</evidence>